<keyword evidence="3" id="KW-1185">Reference proteome</keyword>
<gene>
    <name evidence="2" type="ORF">POJ06DRAFT_284436</name>
</gene>
<dbReference type="Proteomes" id="UP001217417">
    <property type="component" value="Unassembled WGS sequence"/>
</dbReference>
<dbReference type="RefSeq" id="XP_056047046.1">
    <property type="nucleotide sequence ID" value="XM_056190162.1"/>
</dbReference>
<sequence length="246" mass="27803">MSTANKLHWTVPLSPLSAEISETTPITDLQVRSNYNEAFTLPKENTPEQRLDVQLPYDKFLQWDQAFSELKSAEGISEDQRYPSLEYNNFPETVTVVTCPSSIHEGSARWIDSEIKEFIKGYLSTRSPHTLRNILHSGSTTQSFGHGEYTRSRKEPVEDSSTSETYGKVLDDKDIWINGKGVNVVILLCFTESPRFRNPDTRYSNIAGVRAEKLAVGQSLVETVETNIALEYYGPLEYMDHNGLVS</sequence>
<evidence type="ECO:0000313" key="2">
    <source>
        <dbReference type="EMBL" id="KAJ8103596.1"/>
    </source>
</evidence>
<evidence type="ECO:0000256" key="1">
    <source>
        <dbReference type="SAM" id="MobiDB-lite"/>
    </source>
</evidence>
<organism evidence="2 3">
    <name type="scientific">Lipomyces tetrasporus</name>
    <dbReference type="NCBI Taxonomy" id="54092"/>
    <lineage>
        <taxon>Eukaryota</taxon>
        <taxon>Fungi</taxon>
        <taxon>Dikarya</taxon>
        <taxon>Ascomycota</taxon>
        <taxon>Saccharomycotina</taxon>
        <taxon>Lipomycetes</taxon>
        <taxon>Lipomycetales</taxon>
        <taxon>Lipomycetaceae</taxon>
        <taxon>Lipomyces</taxon>
    </lineage>
</organism>
<comment type="caution">
    <text evidence="2">The sequence shown here is derived from an EMBL/GenBank/DDBJ whole genome shotgun (WGS) entry which is preliminary data.</text>
</comment>
<name>A0AAD7QZ02_9ASCO</name>
<accession>A0AAD7QZ02</accession>
<proteinExistence type="predicted"/>
<dbReference type="AlphaFoldDB" id="A0AAD7QZ02"/>
<protein>
    <submittedName>
        <fullName evidence="2">Uncharacterized protein</fullName>
    </submittedName>
</protein>
<evidence type="ECO:0000313" key="3">
    <source>
        <dbReference type="Proteomes" id="UP001217417"/>
    </source>
</evidence>
<feature type="region of interest" description="Disordered" evidence="1">
    <location>
        <begin position="136"/>
        <end position="164"/>
    </location>
</feature>
<dbReference type="GeneID" id="80885328"/>
<dbReference type="EMBL" id="JARPMG010000001">
    <property type="protein sequence ID" value="KAJ8103596.1"/>
    <property type="molecule type" value="Genomic_DNA"/>
</dbReference>
<feature type="compositionally biased region" description="Basic and acidic residues" evidence="1">
    <location>
        <begin position="148"/>
        <end position="157"/>
    </location>
</feature>
<reference evidence="2" key="1">
    <citation type="submission" date="2023-03" db="EMBL/GenBank/DDBJ databases">
        <title>Near-Complete genome sequence of Lipomyces tetrasporous NRRL Y-64009, an oleaginous yeast capable of growing on lignocellulosic hydrolysates.</title>
        <authorList>
            <consortium name="Lawrence Berkeley National Laboratory"/>
            <person name="Jagtap S.S."/>
            <person name="Liu J.-J."/>
            <person name="Walukiewicz H.E."/>
            <person name="Pangilinan J."/>
            <person name="Lipzen A."/>
            <person name="Ahrendt S."/>
            <person name="Koriabine M."/>
            <person name="Cobaugh K."/>
            <person name="Salamov A."/>
            <person name="Yoshinaga Y."/>
            <person name="Ng V."/>
            <person name="Daum C."/>
            <person name="Grigoriev I.V."/>
            <person name="Slininger P.J."/>
            <person name="Dien B.S."/>
            <person name="Jin Y.-S."/>
            <person name="Rao C.V."/>
        </authorList>
    </citation>
    <scope>NUCLEOTIDE SEQUENCE</scope>
    <source>
        <strain evidence="2">NRRL Y-64009</strain>
    </source>
</reference>